<evidence type="ECO:0000313" key="6">
    <source>
        <dbReference type="Proteomes" id="UP000325054"/>
    </source>
</evidence>
<dbReference type="OrthoDB" id="6707571at2"/>
<evidence type="ECO:0000256" key="3">
    <source>
        <dbReference type="SAM" id="Phobius"/>
    </source>
</evidence>
<dbReference type="EMBL" id="VTEW01000016">
    <property type="protein sequence ID" value="TYS75450.1"/>
    <property type="molecule type" value="Genomic_DNA"/>
</dbReference>
<evidence type="ECO:0000256" key="2">
    <source>
        <dbReference type="ARBA" id="ARBA00007362"/>
    </source>
</evidence>
<feature type="transmembrane region" description="Helical" evidence="3">
    <location>
        <begin position="215"/>
        <end position="234"/>
    </location>
</feature>
<dbReference type="AlphaFoldDB" id="A0A5D4TI25"/>
<protein>
    <submittedName>
        <fullName evidence="5">EamA family transporter</fullName>
    </submittedName>
</protein>
<feature type="domain" description="EamA" evidence="4">
    <location>
        <begin position="7"/>
        <end position="141"/>
    </location>
</feature>
<feature type="transmembrane region" description="Helical" evidence="3">
    <location>
        <begin position="96"/>
        <end position="118"/>
    </location>
</feature>
<dbReference type="GO" id="GO:0016020">
    <property type="term" value="C:membrane"/>
    <property type="evidence" value="ECO:0007669"/>
    <property type="project" value="InterPro"/>
</dbReference>
<dbReference type="InterPro" id="IPR000620">
    <property type="entry name" value="EamA_dom"/>
</dbReference>
<dbReference type="SUPFAM" id="SSF103481">
    <property type="entry name" value="Multidrug resistance efflux transporter EmrE"/>
    <property type="match status" value="2"/>
</dbReference>
<accession>A0A5D4TI25</accession>
<feature type="transmembrane region" description="Helical" evidence="3">
    <location>
        <begin position="71"/>
        <end position="90"/>
    </location>
</feature>
<feature type="transmembrane region" description="Helical" evidence="3">
    <location>
        <begin position="271"/>
        <end position="287"/>
    </location>
</feature>
<feature type="transmembrane region" description="Helical" evidence="3">
    <location>
        <begin position="35"/>
        <end position="56"/>
    </location>
</feature>
<feature type="transmembrane region" description="Helical" evidence="3">
    <location>
        <begin position="246"/>
        <end position="265"/>
    </location>
</feature>
<feature type="transmembrane region" description="Helical" evidence="3">
    <location>
        <begin position="183"/>
        <end position="203"/>
    </location>
</feature>
<dbReference type="PANTHER" id="PTHR22911:SF79">
    <property type="entry name" value="MOBA-LIKE NTP TRANSFERASE DOMAIN-CONTAINING PROTEIN"/>
    <property type="match status" value="1"/>
</dbReference>
<proteinExistence type="inferred from homology"/>
<gene>
    <name evidence="5" type="ORF">FZC80_16760</name>
</gene>
<feature type="domain" description="EamA" evidence="4">
    <location>
        <begin position="154"/>
        <end position="287"/>
    </location>
</feature>
<comment type="subcellular location">
    <subcellularLocation>
        <location evidence="1">Endomembrane system</location>
        <topology evidence="1">Multi-pass membrane protein</topology>
    </subcellularLocation>
</comment>
<name>A0A5D4TI25_9BACI</name>
<feature type="transmembrane region" description="Helical" evidence="3">
    <location>
        <begin position="127"/>
        <end position="145"/>
    </location>
</feature>
<keyword evidence="3" id="KW-0472">Membrane</keyword>
<organism evidence="5 6">
    <name type="scientific">Rossellomorea aquimaris</name>
    <dbReference type="NCBI Taxonomy" id="189382"/>
    <lineage>
        <taxon>Bacteria</taxon>
        <taxon>Bacillati</taxon>
        <taxon>Bacillota</taxon>
        <taxon>Bacilli</taxon>
        <taxon>Bacillales</taxon>
        <taxon>Bacillaceae</taxon>
        <taxon>Rossellomorea</taxon>
    </lineage>
</organism>
<comment type="caution">
    <text evidence="5">The sequence shown here is derived from an EMBL/GenBank/DDBJ whole genome shotgun (WGS) entry which is preliminary data.</text>
</comment>
<sequence>MSNSKLALLYIGMGASLWGIIGVFVTYLYELGFTPIQVVTVRAISAALFLTMYVVIKNRELFKIKMADSKYFIGTGIISIVFFNWCLFSAMEETSISVAFILLYTAPAFVTIFSRIIFKEFLTPRKIVALIVTFVGCTFVIGIFPNMNETFSSLGLILGLGSGFFYALYSIFGKFALKKYDSLTITVYTFLFAATAVTPFSGIWNVITLFSNLNVWLYIIALGFLSTMLPFLLYTKGLSTIESSRASIVATIEPVVAALAGFLIFNEQLNLWQYVGILLVISAVMIVQEKSKKAYDQSYLSNKTSL</sequence>
<feature type="transmembrane region" description="Helical" evidence="3">
    <location>
        <begin position="151"/>
        <end position="171"/>
    </location>
</feature>
<evidence type="ECO:0000256" key="1">
    <source>
        <dbReference type="ARBA" id="ARBA00004127"/>
    </source>
</evidence>
<dbReference type="InterPro" id="IPR037185">
    <property type="entry name" value="EmrE-like"/>
</dbReference>
<feature type="transmembrane region" description="Helical" evidence="3">
    <location>
        <begin position="7"/>
        <end position="29"/>
    </location>
</feature>
<dbReference type="PANTHER" id="PTHR22911">
    <property type="entry name" value="ACYL-MALONYL CONDENSING ENZYME-RELATED"/>
    <property type="match status" value="1"/>
</dbReference>
<comment type="similarity">
    <text evidence="2">Belongs to the EamA transporter family.</text>
</comment>
<keyword evidence="3" id="KW-1133">Transmembrane helix</keyword>
<dbReference type="Gene3D" id="1.10.3730.20">
    <property type="match status" value="1"/>
</dbReference>
<evidence type="ECO:0000259" key="4">
    <source>
        <dbReference type="Pfam" id="PF00892"/>
    </source>
</evidence>
<dbReference type="Pfam" id="PF00892">
    <property type="entry name" value="EamA"/>
    <property type="match status" value="2"/>
</dbReference>
<keyword evidence="3" id="KW-0812">Transmembrane</keyword>
<dbReference type="RefSeq" id="WP_148992553.1">
    <property type="nucleotide sequence ID" value="NZ_VTEW01000016.1"/>
</dbReference>
<evidence type="ECO:0000313" key="5">
    <source>
        <dbReference type="EMBL" id="TYS75450.1"/>
    </source>
</evidence>
<dbReference type="Proteomes" id="UP000325054">
    <property type="component" value="Unassembled WGS sequence"/>
</dbReference>
<reference evidence="5 6" key="1">
    <citation type="submission" date="2019-08" db="EMBL/GenBank/DDBJ databases">
        <title>Bacillus genomes from the desert of Cuatro Cienegas, Coahuila.</title>
        <authorList>
            <person name="Olmedo-Alvarez G."/>
        </authorList>
    </citation>
    <scope>NUCLEOTIDE SEQUENCE [LARGE SCALE GENOMIC DNA]</scope>
    <source>
        <strain evidence="5 6">CH451a_14T</strain>
    </source>
</reference>